<dbReference type="GO" id="GO:0051287">
    <property type="term" value="F:NAD binding"/>
    <property type="evidence" value="ECO:0007669"/>
    <property type="project" value="UniProtKB-UniRule"/>
</dbReference>
<evidence type="ECO:0000256" key="11">
    <source>
        <dbReference type="PIRSR" id="PIRSR611284-1"/>
    </source>
</evidence>
<evidence type="ECO:0000256" key="9">
    <source>
        <dbReference type="ARBA" id="ARBA00023160"/>
    </source>
</evidence>
<dbReference type="Pfam" id="PF13561">
    <property type="entry name" value="adh_short_C2"/>
    <property type="match status" value="1"/>
</dbReference>
<dbReference type="InterPro" id="IPR050259">
    <property type="entry name" value="SDR"/>
</dbReference>
<dbReference type="CDD" id="cd05333">
    <property type="entry name" value="BKR_SDR_c"/>
    <property type="match status" value="1"/>
</dbReference>
<comment type="caution">
    <text evidence="15">The sequence shown here is derived from an EMBL/GenBank/DDBJ whole genome shotgun (WGS) entry which is preliminary data.</text>
</comment>
<organism evidence="15 16">
    <name type="scientific">Dehalococcoides mccartyi</name>
    <dbReference type="NCBI Taxonomy" id="61435"/>
    <lineage>
        <taxon>Bacteria</taxon>
        <taxon>Bacillati</taxon>
        <taxon>Chloroflexota</taxon>
        <taxon>Dehalococcoidia</taxon>
        <taxon>Dehalococcoidales</taxon>
        <taxon>Dehalococcoidaceae</taxon>
        <taxon>Dehalococcoides</taxon>
    </lineage>
</organism>
<dbReference type="PANTHER" id="PTHR42879:SF2">
    <property type="entry name" value="3-OXOACYL-[ACYL-CARRIER-PROTEIN] REDUCTASE FABG"/>
    <property type="match status" value="1"/>
</dbReference>
<dbReference type="GO" id="GO:0006633">
    <property type="term" value="P:fatty acid biosynthetic process"/>
    <property type="evidence" value="ECO:0007669"/>
    <property type="project" value="UniProtKB-UniPathway"/>
</dbReference>
<dbReference type="PROSITE" id="PS00061">
    <property type="entry name" value="ADH_SHORT"/>
    <property type="match status" value="1"/>
</dbReference>
<sequence length="250" mass="26195">MDKMLSLDGKTALITGSGRGIGKAIALRFAEAGAKVVVNSLSPAGEEVAAQIRSKGGQAVFVQADVSQSSGVDALFKAAQEAFGGVDILVNNAGITRDQLTMRLSEEDWDSVIQTNLKSVFLCSKAALRQMLKNRWGRIINLSSIVGLKGNPGQANYAAAKAGILGFSCSLAKEVASRNITVNSIAPGFIETDMTAALSGEQRQAIAERIPMQKLGTVEDVAACALYLAKEDAKYITGQVISLDGGMSII</sequence>
<comment type="function">
    <text evidence="13">Catalyzes the NADPH-dependent reduction of beta-ketoacyl-ACP substrates to beta-hydroxyacyl-ACP products, the first reductive step in the elongation cycle of fatty acid biosynthesis.</text>
</comment>
<evidence type="ECO:0000256" key="13">
    <source>
        <dbReference type="RuleBase" id="RU366074"/>
    </source>
</evidence>
<dbReference type="SUPFAM" id="SSF51735">
    <property type="entry name" value="NAD(P)-binding Rossmann-fold domains"/>
    <property type="match status" value="1"/>
</dbReference>
<dbReference type="NCBIfam" id="NF009466">
    <property type="entry name" value="PRK12826.1-2"/>
    <property type="match status" value="1"/>
</dbReference>
<proteinExistence type="inferred from homology"/>
<feature type="binding site" evidence="12">
    <location>
        <position position="92"/>
    </location>
    <ligand>
        <name>NADP(+)</name>
        <dbReference type="ChEBI" id="CHEBI:58349"/>
    </ligand>
</feature>
<evidence type="ECO:0000256" key="1">
    <source>
        <dbReference type="ARBA" id="ARBA00005194"/>
    </source>
</evidence>
<feature type="active site" description="Proton acceptor" evidence="11">
    <location>
        <position position="157"/>
    </location>
</feature>
<keyword evidence="4 13" id="KW-0444">Lipid biosynthesis</keyword>
<protein>
    <recommendedName>
        <fullName evidence="3 13">3-oxoacyl-[acyl-carrier-protein] reductase</fullName>
        <ecNumber evidence="3 13">1.1.1.100</ecNumber>
    </recommendedName>
</protein>
<keyword evidence="8 13" id="KW-0443">Lipid metabolism</keyword>
<dbReference type="InterPro" id="IPR036291">
    <property type="entry name" value="NAD(P)-bd_dom_sf"/>
</dbReference>
<evidence type="ECO:0000259" key="14">
    <source>
        <dbReference type="SMART" id="SM00822"/>
    </source>
</evidence>
<dbReference type="PRINTS" id="PR00081">
    <property type="entry name" value="GDHRDH"/>
</dbReference>
<keyword evidence="7 13" id="KW-0560">Oxidoreductase</keyword>
<dbReference type="eggNOG" id="COG1028">
    <property type="taxonomic scope" value="Bacteria"/>
</dbReference>
<dbReference type="RefSeq" id="WP_058292517.1">
    <property type="nucleotide sequence ID" value="NZ_JGYD01000018.1"/>
</dbReference>
<keyword evidence="9 13" id="KW-0275">Fatty acid biosynthesis</keyword>
<dbReference type="InterPro" id="IPR020904">
    <property type="entry name" value="Sc_DH/Rdtase_CS"/>
</dbReference>
<dbReference type="OrthoDB" id="9803333at2"/>
<dbReference type="InterPro" id="IPR011284">
    <property type="entry name" value="3oxo_ACP_reduc"/>
</dbReference>
<evidence type="ECO:0000313" key="15">
    <source>
        <dbReference type="EMBL" id="KSV18066.1"/>
    </source>
</evidence>
<dbReference type="Proteomes" id="UP000053577">
    <property type="component" value="Unassembled WGS sequence"/>
</dbReference>
<evidence type="ECO:0000313" key="16">
    <source>
        <dbReference type="Proteomes" id="UP000053577"/>
    </source>
</evidence>
<dbReference type="PANTHER" id="PTHR42879">
    <property type="entry name" value="3-OXOACYL-(ACYL-CARRIER-PROTEIN) REDUCTASE"/>
    <property type="match status" value="1"/>
</dbReference>
<dbReference type="InterPro" id="IPR057326">
    <property type="entry name" value="KR_dom"/>
</dbReference>
<keyword evidence="5 13" id="KW-0276">Fatty acid metabolism</keyword>
<feature type="binding site" evidence="12">
    <location>
        <begin position="16"/>
        <end position="19"/>
    </location>
    <ligand>
        <name>NADP(+)</name>
        <dbReference type="ChEBI" id="CHEBI:58349"/>
    </ligand>
</feature>
<name>A0A0V8M2R5_9CHLR</name>
<keyword evidence="6 12" id="KW-0521">NADP</keyword>
<dbReference type="UniPathway" id="UPA00094"/>
<comment type="subunit">
    <text evidence="13">Homotetramer.</text>
</comment>
<dbReference type="AlphaFoldDB" id="A0A0V8M2R5"/>
<comment type="pathway">
    <text evidence="1 13">Lipid metabolism; fatty acid biosynthesis.</text>
</comment>
<accession>A0A0V8M2R5</accession>
<feature type="binding site" evidence="12">
    <location>
        <begin position="157"/>
        <end position="161"/>
    </location>
    <ligand>
        <name>NADP(+)</name>
        <dbReference type="ChEBI" id="CHEBI:58349"/>
    </ligand>
</feature>
<evidence type="ECO:0000256" key="10">
    <source>
        <dbReference type="ARBA" id="ARBA00048508"/>
    </source>
</evidence>
<dbReference type="PRINTS" id="PR00080">
    <property type="entry name" value="SDRFAMILY"/>
</dbReference>
<comment type="similarity">
    <text evidence="2 13">Belongs to the short-chain dehydrogenases/reductases (SDR) family.</text>
</comment>
<dbReference type="SMART" id="SM00822">
    <property type="entry name" value="PKS_KR"/>
    <property type="match status" value="1"/>
</dbReference>
<evidence type="ECO:0000256" key="3">
    <source>
        <dbReference type="ARBA" id="ARBA00012948"/>
    </source>
</evidence>
<evidence type="ECO:0000256" key="2">
    <source>
        <dbReference type="ARBA" id="ARBA00006484"/>
    </source>
</evidence>
<evidence type="ECO:0000256" key="6">
    <source>
        <dbReference type="ARBA" id="ARBA00022857"/>
    </source>
</evidence>
<dbReference type="EC" id="1.1.1.100" evidence="3 13"/>
<dbReference type="FunFam" id="3.40.50.720:FF:000037">
    <property type="entry name" value="3-oxoacyl-[acyl-carrier-protein] reductase FabG"/>
    <property type="match status" value="1"/>
</dbReference>
<feature type="binding site" evidence="12">
    <location>
        <position position="190"/>
    </location>
    <ligand>
        <name>NADP(+)</name>
        <dbReference type="ChEBI" id="CHEBI:58349"/>
    </ligand>
</feature>
<evidence type="ECO:0000256" key="5">
    <source>
        <dbReference type="ARBA" id="ARBA00022832"/>
    </source>
</evidence>
<dbReference type="EMBL" id="JGYD01000018">
    <property type="protein sequence ID" value="KSV18066.1"/>
    <property type="molecule type" value="Genomic_DNA"/>
</dbReference>
<gene>
    <name evidence="15" type="ORF">DA01_05345</name>
</gene>
<evidence type="ECO:0000256" key="12">
    <source>
        <dbReference type="PIRSR" id="PIRSR611284-2"/>
    </source>
</evidence>
<comment type="catalytic activity">
    <reaction evidence="10 13">
        <text>a (3R)-hydroxyacyl-[ACP] + NADP(+) = a 3-oxoacyl-[ACP] + NADPH + H(+)</text>
        <dbReference type="Rhea" id="RHEA:17397"/>
        <dbReference type="Rhea" id="RHEA-COMP:9916"/>
        <dbReference type="Rhea" id="RHEA-COMP:9945"/>
        <dbReference type="ChEBI" id="CHEBI:15378"/>
        <dbReference type="ChEBI" id="CHEBI:57783"/>
        <dbReference type="ChEBI" id="CHEBI:58349"/>
        <dbReference type="ChEBI" id="CHEBI:78776"/>
        <dbReference type="ChEBI" id="CHEBI:78827"/>
        <dbReference type="EC" id="1.1.1.100"/>
    </reaction>
</comment>
<dbReference type="InterPro" id="IPR002347">
    <property type="entry name" value="SDR_fam"/>
</dbReference>
<evidence type="ECO:0000256" key="7">
    <source>
        <dbReference type="ARBA" id="ARBA00023002"/>
    </source>
</evidence>
<feature type="domain" description="Ketoreductase" evidence="14">
    <location>
        <begin position="10"/>
        <end position="209"/>
    </location>
</feature>
<evidence type="ECO:0000256" key="4">
    <source>
        <dbReference type="ARBA" id="ARBA00022516"/>
    </source>
</evidence>
<reference evidence="15 16" key="1">
    <citation type="journal article" date="2015" name="Sci. Rep.">
        <title>A comparative genomics and reductive dehalogenase gene transcription study of two chloroethene-respiring bacteria, Dehalococcoides mccartyi strains MB and 11a.</title>
        <authorList>
            <person name="Low A."/>
            <person name="Shen Z."/>
            <person name="Cheng D."/>
            <person name="Rogers M.J."/>
            <person name="Lee P.K."/>
            <person name="He J."/>
        </authorList>
    </citation>
    <scope>NUCLEOTIDE SEQUENCE [LARGE SCALE GENOMIC DNA]</scope>
    <source>
        <strain evidence="15 16">MB</strain>
    </source>
</reference>
<dbReference type="PATRIC" id="fig|61435.5.peg.1056"/>
<evidence type="ECO:0000256" key="8">
    <source>
        <dbReference type="ARBA" id="ARBA00023098"/>
    </source>
</evidence>
<dbReference type="Gene3D" id="3.40.50.720">
    <property type="entry name" value="NAD(P)-binding Rossmann-like Domain"/>
    <property type="match status" value="1"/>
</dbReference>
<dbReference type="NCBIfam" id="NF005559">
    <property type="entry name" value="PRK07231.1"/>
    <property type="match status" value="1"/>
</dbReference>
<dbReference type="NCBIfam" id="TIGR01830">
    <property type="entry name" value="3oxo_ACP_reduc"/>
    <property type="match status" value="1"/>
</dbReference>
<dbReference type="GO" id="GO:0004316">
    <property type="term" value="F:3-oxoacyl-[acyl-carrier-protein] reductase (NADPH) activity"/>
    <property type="evidence" value="ECO:0007669"/>
    <property type="project" value="UniProtKB-UniRule"/>
</dbReference>